<evidence type="ECO:0000256" key="4">
    <source>
        <dbReference type="ARBA" id="ARBA00023136"/>
    </source>
</evidence>
<evidence type="ECO:0000259" key="7">
    <source>
        <dbReference type="Pfam" id="PF00955"/>
    </source>
</evidence>
<feature type="chain" id="PRO_5030605875" description="Bicarbonate transporter-like transmembrane domain-containing protein" evidence="6">
    <location>
        <begin position="20"/>
        <end position="185"/>
    </location>
</feature>
<comment type="subcellular location">
    <subcellularLocation>
        <location evidence="1">Membrane</location>
        <topology evidence="1">Multi-pass membrane protein</topology>
    </subcellularLocation>
</comment>
<dbReference type="InterPro" id="IPR011531">
    <property type="entry name" value="HCO3_transpt-like_TM_dom"/>
</dbReference>
<dbReference type="GO" id="GO:0005452">
    <property type="term" value="F:solute:inorganic anion antiporter activity"/>
    <property type="evidence" value="ECO:0007669"/>
    <property type="project" value="InterPro"/>
</dbReference>
<dbReference type="GO" id="GO:0050801">
    <property type="term" value="P:monoatomic ion homeostasis"/>
    <property type="evidence" value="ECO:0007669"/>
    <property type="project" value="TreeGrafter"/>
</dbReference>
<feature type="signal peptide" evidence="6">
    <location>
        <begin position="1"/>
        <end position="19"/>
    </location>
</feature>
<evidence type="ECO:0000256" key="2">
    <source>
        <dbReference type="ARBA" id="ARBA00022692"/>
    </source>
</evidence>
<gene>
    <name evidence="8" type="ORF">PAUS00366_LOCUS8794</name>
</gene>
<dbReference type="EMBL" id="HBIX01011702">
    <property type="protein sequence ID" value="CAE0716042.1"/>
    <property type="molecule type" value="Transcribed_RNA"/>
</dbReference>
<keyword evidence="6" id="KW-0732">Signal</keyword>
<dbReference type="AlphaFoldDB" id="A0A7S4EID2"/>
<feature type="transmembrane region" description="Helical" evidence="5">
    <location>
        <begin position="151"/>
        <end position="170"/>
    </location>
</feature>
<dbReference type="GO" id="GO:0005886">
    <property type="term" value="C:plasma membrane"/>
    <property type="evidence" value="ECO:0007669"/>
    <property type="project" value="TreeGrafter"/>
</dbReference>
<sequence length="185" mass="19797">MHGDMLVLAGLTALSSFLGLPWMCGAPTRSAAHVRALALSDDKDGTVTTTGTLENRVSGFSIHALIGLCAVAAAPRSLLATVPKAALSGIFLYLGFTSLQGLELWDRIRGLFQDTVALDKFRSVQRSTITVFTVSQMACLWTMMKVTQSKYGVISPLLIALLPLARWGLLKTGAVGKDDMQVLDD</sequence>
<organism evidence="8">
    <name type="scientific">Pseudo-nitzschia australis</name>
    <dbReference type="NCBI Taxonomy" id="44445"/>
    <lineage>
        <taxon>Eukaryota</taxon>
        <taxon>Sar</taxon>
        <taxon>Stramenopiles</taxon>
        <taxon>Ochrophyta</taxon>
        <taxon>Bacillariophyta</taxon>
        <taxon>Bacillariophyceae</taxon>
        <taxon>Bacillariophycidae</taxon>
        <taxon>Bacillariales</taxon>
        <taxon>Bacillariaceae</taxon>
        <taxon>Pseudo-nitzschia</taxon>
    </lineage>
</organism>
<evidence type="ECO:0000256" key="5">
    <source>
        <dbReference type="SAM" id="Phobius"/>
    </source>
</evidence>
<evidence type="ECO:0000256" key="6">
    <source>
        <dbReference type="SAM" id="SignalP"/>
    </source>
</evidence>
<accession>A0A7S4EID2</accession>
<reference evidence="8" key="1">
    <citation type="submission" date="2021-01" db="EMBL/GenBank/DDBJ databases">
        <authorList>
            <person name="Corre E."/>
            <person name="Pelletier E."/>
            <person name="Niang G."/>
            <person name="Scheremetjew M."/>
            <person name="Finn R."/>
            <person name="Kale V."/>
            <person name="Holt S."/>
            <person name="Cochrane G."/>
            <person name="Meng A."/>
            <person name="Brown T."/>
            <person name="Cohen L."/>
        </authorList>
    </citation>
    <scope>NUCLEOTIDE SEQUENCE</scope>
    <source>
        <strain evidence="8">10249 10 AB</strain>
    </source>
</reference>
<keyword evidence="3 5" id="KW-1133">Transmembrane helix</keyword>
<proteinExistence type="predicted"/>
<dbReference type="GO" id="GO:0006820">
    <property type="term" value="P:monoatomic anion transport"/>
    <property type="evidence" value="ECO:0007669"/>
    <property type="project" value="InterPro"/>
</dbReference>
<dbReference type="Pfam" id="PF00955">
    <property type="entry name" value="HCO3_cotransp"/>
    <property type="match status" value="1"/>
</dbReference>
<dbReference type="PANTHER" id="PTHR11453">
    <property type="entry name" value="ANION EXCHANGE PROTEIN"/>
    <property type="match status" value="1"/>
</dbReference>
<keyword evidence="2 5" id="KW-0812">Transmembrane</keyword>
<evidence type="ECO:0000256" key="1">
    <source>
        <dbReference type="ARBA" id="ARBA00004141"/>
    </source>
</evidence>
<dbReference type="PANTHER" id="PTHR11453:SF127">
    <property type="entry name" value="SOLUTE CARRIER FAMILY 4 MEMBER 11"/>
    <property type="match status" value="1"/>
</dbReference>
<evidence type="ECO:0000313" key="8">
    <source>
        <dbReference type="EMBL" id="CAE0716042.1"/>
    </source>
</evidence>
<keyword evidence="4 5" id="KW-0472">Membrane</keyword>
<protein>
    <recommendedName>
        <fullName evidence="7">Bicarbonate transporter-like transmembrane domain-containing protein</fullName>
    </recommendedName>
</protein>
<name>A0A7S4EID2_9STRA</name>
<evidence type="ECO:0000256" key="3">
    <source>
        <dbReference type="ARBA" id="ARBA00022989"/>
    </source>
</evidence>
<feature type="domain" description="Bicarbonate transporter-like transmembrane" evidence="7">
    <location>
        <begin position="2"/>
        <end position="185"/>
    </location>
</feature>
<dbReference type="InterPro" id="IPR003020">
    <property type="entry name" value="HCO3_transpt_euk"/>
</dbReference>